<dbReference type="PROSITE" id="PS51819">
    <property type="entry name" value="VOC"/>
    <property type="match status" value="1"/>
</dbReference>
<keyword evidence="5" id="KW-1185">Reference proteome</keyword>
<evidence type="ECO:0000256" key="1">
    <source>
        <dbReference type="ARBA" id="ARBA00022723"/>
    </source>
</evidence>
<dbReference type="AlphaFoldDB" id="A0A1B1SAL8"/>
<gene>
    <name evidence="3" type="ORF">A4V02_08965</name>
    <name evidence="4" type="ORF">E5333_10325</name>
</gene>
<reference evidence="3" key="2">
    <citation type="submission" date="2017-04" db="EMBL/GenBank/DDBJ databases">
        <title>Complete Genome Sequences of Twelve Strains of a Stable Defined Moderately Diverse Mouse Microbiota 2 (sDMDMm2).</title>
        <authorList>
            <person name="Uchimura Y."/>
            <person name="Wyss M."/>
            <person name="Brugiroux S."/>
            <person name="Limenitakis J.P."/>
            <person name="Stecher B."/>
            <person name="McCoy K.D."/>
            <person name="Macpherson A.J."/>
        </authorList>
    </citation>
    <scope>NUCLEOTIDE SEQUENCE</scope>
    <source>
        <strain evidence="3">YL27</strain>
    </source>
</reference>
<dbReference type="InterPro" id="IPR051785">
    <property type="entry name" value="MMCE/EMCE_epimerase"/>
</dbReference>
<evidence type="ECO:0000313" key="5">
    <source>
        <dbReference type="Proteomes" id="UP000186351"/>
    </source>
</evidence>
<dbReference type="SUPFAM" id="SSF54593">
    <property type="entry name" value="Glyoxalase/Bleomycin resistance protein/Dihydroxybiphenyl dioxygenase"/>
    <property type="match status" value="1"/>
</dbReference>
<accession>A0A1Z2XI08</accession>
<dbReference type="Proteomes" id="UP000306630">
    <property type="component" value="Unassembled WGS sequence"/>
</dbReference>
<dbReference type="Proteomes" id="UP000186351">
    <property type="component" value="Chromosome"/>
</dbReference>
<keyword evidence="3" id="KW-0560">Oxidoreductase</keyword>
<dbReference type="Pfam" id="PF00903">
    <property type="entry name" value="Glyoxalase"/>
    <property type="match status" value="1"/>
</dbReference>
<dbReference type="PANTHER" id="PTHR43048:SF3">
    <property type="entry name" value="METHYLMALONYL-COA EPIMERASE, MITOCHONDRIAL"/>
    <property type="match status" value="1"/>
</dbReference>
<dbReference type="InterPro" id="IPR004360">
    <property type="entry name" value="Glyas_Fos-R_dOase_dom"/>
</dbReference>
<dbReference type="GO" id="GO:0051213">
    <property type="term" value="F:dioxygenase activity"/>
    <property type="evidence" value="ECO:0007669"/>
    <property type="project" value="UniProtKB-KW"/>
</dbReference>
<protein>
    <submittedName>
        <fullName evidence="3">Glyoxalase/bleomycin resistance/dioxygenase family protein</fullName>
    </submittedName>
</protein>
<dbReference type="Gene3D" id="3.10.180.10">
    <property type="entry name" value="2,3-Dihydroxybiphenyl 1,2-Dioxygenase, domain 1"/>
    <property type="match status" value="1"/>
</dbReference>
<dbReference type="PANTHER" id="PTHR43048">
    <property type="entry name" value="METHYLMALONYL-COA EPIMERASE"/>
    <property type="match status" value="1"/>
</dbReference>
<evidence type="ECO:0000313" key="6">
    <source>
        <dbReference type="Proteomes" id="UP000306630"/>
    </source>
</evidence>
<dbReference type="InterPro" id="IPR037523">
    <property type="entry name" value="VOC_core"/>
</dbReference>
<dbReference type="OrthoDB" id="371072at2"/>
<keyword evidence="1" id="KW-0479">Metal-binding</keyword>
<dbReference type="EMBL" id="CP015402">
    <property type="protein sequence ID" value="ANU63844.1"/>
    <property type="molecule type" value="Genomic_DNA"/>
</dbReference>
<dbReference type="GO" id="GO:0046872">
    <property type="term" value="F:metal ion binding"/>
    <property type="evidence" value="ECO:0007669"/>
    <property type="project" value="UniProtKB-KW"/>
</dbReference>
<organism evidence="3 5">
    <name type="scientific">Muribaculum intestinale</name>
    <dbReference type="NCBI Taxonomy" id="1796646"/>
    <lineage>
        <taxon>Bacteria</taxon>
        <taxon>Pseudomonadati</taxon>
        <taxon>Bacteroidota</taxon>
        <taxon>Bacteroidia</taxon>
        <taxon>Bacteroidales</taxon>
        <taxon>Muribaculaceae</taxon>
        <taxon>Muribaculum</taxon>
    </lineage>
</organism>
<dbReference type="KEGG" id="pary:A4V02_08965"/>
<proteinExistence type="predicted"/>
<accession>A0A1B1SAL8</accession>
<dbReference type="InterPro" id="IPR029068">
    <property type="entry name" value="Glyas_Bleomycin-R_OHBP_Dase"/>
</dbReference>
<dbReference type="RefSeq" id="WP_068961144.1">
    <property type="nucleotide sequence ID" value="NZ_CAJTAP010000003.1"/>
</dbReference>
<reference evidence="4 6" key="3">
    <citation type="submission" date="2019-04" db="EMBL/GenBank/DDBJ databases">
        <title>Microbes associate with the intestines of laboratory mice.</title>
        <authorList>
            <person name="Navarre W."/>
            <person name="Wong E."/>
            <person name="Huang K."/>
            <person name="Tropini C."/>
            <person name="Ng K."/>
            <person name="Yu B."/>
        </authorList>
    </citation>
    <scope>NUCLEOTIDE SEQUENCE [LARGE SCALE GENOMIC DNA]</scope>
    <source>
        <strain evidence="4 6">NM06_A21</strain>
    </source>
</reference>
<dbReference type="GO" id="GO:0046491">
    <property type="term" value="P:L-methylmalonyl-CoA metabolic process"/>
    <property type="evidence" value="ECO:0007669"/>
    <property type="project" value="TreeGrafter"/>
</dbReference>
<keyword evidence="3" id="KW-0223">Dioxygenase</keyword>
<dbReference type="EMBL" id="SRYD01000041">
    <property type="protein sequence ID" value="TGY72405.1"/>
    <property type="molecule type" value="Genomic_DNA"/>
</dbReference>
<sequence>MDIRDHITGVQHIGLPTDDIDRSMAFYSSIGFSPIYETVNEAADERVAFMSLGNLVMEIYENRHATHRTGAIDHVALDVHDIDTLFTHVTALGYNAIEGHVCSLPFGEKGVKFFTIQGPDGEKIEFCERLR</sequence>
<dbReference type="GO" id="GO:0004493">
    <property type="term" value="F:methylmalonyl-CoA epimerase activity"/>
    <property type="evidence" value="ECO:0007669"/>
    <property type="project" value="TreeGrafter"/>
</dbReference>
<dbReference type="STRING" id="1796646.A4V02_08965"/>
<evidence type="ECO:0000259" key="2">
    <source>
        <dbReference type="PROSITE" id="PS51819"/>
    </source>
</evidence>
<dbReference type="GeneID" id="65536996"/>
<feature type="domain" description="VOC" evidence="2">
    <location>
        <begin position="9"/>
        <end position="129"/>
    </location>
</feature>
<reference evidence="5" key="1">
    <citation type="submission" date="2016-04" db="EMBL/GenBank/DDBJ databases">
        <title>Complete Genome Sequences of Twelve Strains of a Stable Defined Moderately Diverse Mouse Microbiota 2 (sDMDMm2).</title>
        <authorList>
            <person name="Uchimura Y."/>
            <person name="Wyss M."/>
            <person name="Brugiroux S."/>
            <person name="Limenitakis J.P."/>
            <person name="Stecher B."/>
            <person name="McCoy K.D."/>
            <person name="Macpherson A.J."/>
        </authorList>
    </citation>
    <scope>NUCLEOTIDE SEQUENCE [LARGE SCALE GENOMIC DNA]</scope>
    <source>
        <strain evidence="5">YL27</strain>
    </source>
</reference>
<name>A0A1B1SAL8_9BACT</name>
<evidence type="ECO:0000313" key="3">
    <source>
        <dbReference type="EMBL" id="ANU63844.1"/>
    </source>
</evidence>
<evidence type="ECO:0000313" key="4">
    <source>
        <dbReference type="EMBL" id="TGY72405.1"/>
    </source>
</evidence>